<dbReference type="RefSeq" id="WP_091797919.1">
    <property type="nucleotide sequence ID" value="NZ_CP016353.1"/>
</dbReference>
<name>A0A222VQ83_9PSEU</name>
<dbReference type="PROSITE" id="PS50977">
    <property type="entry name" value="HTH_TETR_2"/>
    <property type="match status" value="1"/>
</dbReference>
<dbReference type="Proteomes" id="UP000199494">
    <property type="component" value="Unassembled WGS sequence"/>
</dbReference>
<evidence type="ECO:0000313" key="2">
    <source>
        <dbReference type="EMBL" id="SDC28234.1"/>
    </source>
</evidence>
<organism evidence="2 3">
    <name type="scientific">Prauserella marina</name>
    <dbReference type="NCBI Taxonomy" id="530584"/>
    <lineage>
        <taxon>Bacteria</taxon>
        <taxon>Bacillati</taxon>
        <taxon>Actinomycetota</taxon>
        <taxon>Actinomycetes</taxon>
        <taxon>Pseudonocardiales</taxon>
        <taxon>Pseudonocardiaceae</taxon>
        <taxon>Prauserella</taxon>
    </lineage>
</organism>
<dbReference type="STRING" id="530584.SAMN05421630_1011121"/>
<dbReference type="OrthoDB" id="3783612at2"/>
<dbReference type="GO" id="GO:0003677">
    <property type="term" value="F:DNA binding"/>
    <property type="evidence" value="ECO:0007669"/>
    <property type="project" value="UniProtKB-UniRule"/>
</dbReference>
<evidence type="ECO:0000256" key="1">
    <source>
        <dbReference type="ARBA" id="ARBA00023125"/>
    </source>
</evidence>
<dbReference type="Gene3D" id="1.10.357.10">
    <property type="entry name" value="Tetracycline Repressor, domain 2"/>
    <property type="match status" value="1"/>
</dbReference>
<dbReference type="AlphaFoldDB" id="A0A222VQ83"/>
<dbReference type="KEGG" id="pmad:BAY61_13680"/>
<sequence>MDDAQPRTYGGVTGDVRIAGRRARFIEAGLDLLGTSGGWQRLSVRGACREAGLAARYFYESFADTEALAVAVYDHVVDDIAATTLAAIESASDDVTATVRAGLGTLVRAVAKDPRRGHLLFSPALAHTVLAARRTASTRLFVRLLGLRAREFYGVGDSGRLDITAEVLVGGLAQALTSWLDGTLAVSEDELVDHCCRLFLAVAGPELR</sequence>
<dbReference type="InterPro" id="IPR001647">
    <property type="entry name" value="HTH_TetR"/>
</dbReference>
<dbReference type="InterPro" id="IPR009057">
    <property type="entry name" value="Homeodomain-like_sf"/>
</dbReference>
<accession>A0A222VQ83</accession>
<dbReference type="EMBL" id="FMZE01000001">
    <property type="protein sequence ID" value="SDC28234.1"/>
    <property type="molecule type" value="Genomic_DNA"/>
</dbReference>
<keyword evidence="3" id="KW-1185">Reference proteome</keyword>
<dbReference type="SUPFAM" id="SSF46689">
    <property type="entry name" value="Homeodomain-like"/>
    <property type="match status" value="1"/>
</dbReference>
<protein>
    <submittedName>
        <fullName evidence="2">DNA-binding transcriptional regulator, AcrR family</fullName>
    </submittedName>
</protein>
<keyword evidence="1 2" id="KW-0238">DNA-binding</keyword>
<reference evidence="2 3" key="1">
    <citation type="submission" date="2016-10" db="EMBL/GenBank/DDBJ databases">
        <authorList>
            <person name="de Groot N.N."/>
        </authorList>
    </citation>
    <scope>NUCLEOTIDE SEQUENCE [LARGE SCALE GENOMIC DNA]</scope>
    <source>
        <strain evidence="2 3">CGMCC 4.5506</strain>
    </source>
</reference>
<proteinExistence type="predicted"/>
<evidence type="ECO:0000313" key="3">
    <source>
        <dbReference type="Proteomes" id="UP000199494"/>
    </source>
</evidence>
<gene>
    <name evidence="2" type="ORF">SAMN05421630_1011121</name>
</gene>